<organism evidence="1 2">
    <name type="scientific">Araneus ventricosus</name>
    <name type="common">Orbweaver spider</name>
    <name type="synonym">Epeira ventricosa</name>
    <dbReference type="NCBI Taxonomy" id="182803"/>
    <lineage>
        <taxon>Eukaryota</taxon>
        <taxon>Metazoa</taxon>
        <taxon>Ecdysozoa</taxon>
        <taxon>Arthropoda</taxon>
        <taxon>Chelicerata</taxon>
        <taxon>Arachnida</taxon>
        <taxon>Araneae</taxon>
        <taxon>Araneomorphae</taxon>
        <taxon>Entelegynae</taxon>
        <taxon>Araneoidea</taxon>
        <taxon>Araneidae</taxon>
        <taxon>Araneus</taxon>
    </lineage>
</organism>
<dbReference type="EMBL" id="BGPR01005024">
    <property type="protein sequence ID" value="GBN06049.1"/>
    <property type="molecule type" value="Genomic_DNA"/>
</dbReference>
<keyword evidence="2" id="KW-1185">Reference proteome</keyword>
<sequence>MATLHRGFIRLFGQAQQWMSVPFSAPVNGFRYKDIFMCVAGRHRFKAHGDSALLAVAPDGIVYPGTLLTSRTPSRIQMEKQWTSS</sequence>
<evidence type="ECO:0000313" key="2">
    <source>
        <dbReference type="Proteomes" id="UP000499080"/>
    </source>
</evidence>
<evidence type="ECO:0000313" key="1">
    <source>
        <dbReference type="EMBL" id="GBN06049.1"/>
    </source>
</evidence>
<protein>
    <submittedName>
        <fullName evidence="1">Uncharacterized protein</fullName>
    </submittedName>
</protein>
<gene>
    <name evidence="1" type="ORF">AVEN_262550_1</name>
</gene>
<dbReference type="AlphaFoldDB" id="A0A4Y2KV47"/>
<reference evidence="1 2" key="1">
    <citation type="journal article" date="2019" name="Sci. Rep.">
        <title>Orb-weaving spider Araneus ventricosus genome elucidates the spidroin gene catalogue.</title>
        <authorList>
            <person name="Kono N."/>
            <person name="Nakamura H."/>
            <person name="Ohtoshi R."/>
            <person name="Moran D.A.P."/>
            <person name="Shinohara A."/>
            <person name="Yoshida Y."/>
            <person name="Fujiwara M."/>
            <person name="Mori M."/>
            <person name="Tomita M."/>
            <person name="Arakawa K."/>
        </authorList>
    </citation>
    <scope>NUCLEOTIDE SEQUENCE [LARGE SCALE GENOMIC DNA]</scope>
</reference>
<comment type="caution">
    <text evidence="1">The sequence shown here is derived from an EMBL/GenBank/DDBJ whole genome shotgun (WGS) entry which is preliminary data.</text>
</comment>
<name>A0A4Y2KV47_ARAVE</name>
<accession>A0A4Y2KV47</accession>
<proteinExistence type="predicted"/>
<dbReference type="Proteomes" id="UP000499080">
    <property type="component" value="Unassembled WGS sequence"/>
</dbReference>